<name>U6B713_9HYPH</name>
<keyword evidence="2" id="KW-1185">Reference proteome</keyword>
<dbReference type="KEGG" id="lar:lam_163"/>
<gene>
    <name evidence="1" type="ORF">lam_163</name>
</gene>
<dbReference type="RefSeq" id="WP_007556757.1">
    <property type="nucleotide sequence ID" value="NC_022793.1"/>
</dbReference>
<organism evidence="1 2">
    <name type="scientific">Candidatus Liberibacter americanus str. Sao Paulo</name>
    <dbReference type="NCBI Taxonomy" id="1261131"/>
    <lineage>
        <taxon>Bacteria</taxon>
        <taxon>Pseudomonadati</taxon>
        <taxon>Pseudomonadota</taxon>
        <taxon>Alphaproteobacteria</taxon>
        <taxon>Hyphomicrobiales</taxon>
        <taxon>Rhizobiaceae</taxon>
        <taxon>Liberibacter</taxon>
    </lineage>
</organism>
<dbReference type="STRING" id="1261131.lam_163"/>
<evidence type="ECO:0000313" key="2">
    <source>
        <dbReference type="Proteomes" id="UP000017862"/>
    </source>
</evidence>
<evidence type="ECO:0000313" key="1">
    <source>
        <dbReference type="EMBL" id="AHA27537.1"/>
    </source>
</evidence>
<sequence>MLKNNKNAYAGMNVETLIQNTIVDQPSIIYKLQEYFNIEGAFSNTSGCGIYGDKSDVRINFASGHCIDANIKSFKSKVAFNQLARISVSKFCSDFGLNSKLKEELEDIIVSKSKNTKNPLFLEEHHKKWGNFFTDNAKNILKWGFSKNPNREILVLYNRDTSLVQIYPMKEVLRNLPTNLTFTKGGFNLGGCISFQRKGGNGSMSKTIPKTSIKHPGNNIQLKLKINKFIEYFQYIKLGEYKI</sequence>
<proteinExistence type="predicted"/>
<reference evidence="1 2" key="1">
    <citation type="journal article" date="2014" name="Mol. Plant Microbe Interact.">
        <title>The complete genome sequence of Candidatus Liberibacter americanus, associated with citrus Huanglongbing.</title>
        <authorList>
            <person name="Wulff N.A."/>
            <person name="Zhang S."/>
            <person name="Setubal J.C."/>
            <person name="Almeida N.F."/>
            <person name="Martins E.C."/>
            <person name="Harakava R."/>
            <person name="Kumar D."/>
            <person name="Rangel L.T."/>
            <person name="Foissac X."/>
            <person name="Bove J."/>
            <person name="Gabriel D.W."/>
        </authorList>
    </citation>
    <scope>NUCLEOTIDE SEQUENCE [LARGE SCALE GENOMIC DNA]</scope>
    <source>
        <strain evidence="1 2">Sao Paulo</strain>
    </source>
</reference>
<dbReference type="AlphaFoldDB" id="U6B713"/>
<accession>U6B713</accession>
<dbReference type="PATRIC" id="fig|1261131.3.peg.152"/>
<dbReference type="Proteomes" id="UP000017862">
    <property type="component" value="Chromosome"/>
</dbReference>
<protein>
    <submittedName>
        <fullName evidence="1">Uncharacterized protein</fullName>
    </submittedName>
</protein>
<dbReference type="EMBL" id="CP006604">
    <property type="protein sequence ID" value="AHA27537.1"/>
    <property type="molecule type" value="Genomic_DNA"/>
</dbReference>
<dbReference type="HOGENOM" id="CLU_1140939_0_0_5"/>